<evidence type="ECO:0000313" key="3">
    <source>
        <dbReference type="Proteomes" id="UP001472677"/>
    </source>
</evidence>
<feature type="region of interest" description="Disordered" evidence="1">
    <location>
        <begin position="71"/>
        <end position="105"/>
    </location>
</feature>
<dbReference type="Proteomes" id="UP001472677">
    <property type="component" value="Unassembled WGS sequence"/>
</dbReference>
<protein>
    <submittedName>
        <fullName evidence="2">Uncharacterized protein</fullName>
    </submittedName>
</protein>
<evidence type="ECO:0000313" key="2">
    <source>
        <dbReference type="EMBL" id="KAK8520026.1"/>
    </source>
</evidence>
<comment type="caution">
    <text evidence="2">The sequence shown here is derived from an EMBL/GenBank/DDBJ whole genome shotgun (WGS) entry which is preliminary data.</text>
</comment>
<reference evidence="2 3" key="1">
    <citation type="journal article" date="2024" name="G3 (Bethesda)">
        <title>Genome assembly of Hibiscus sabdariffa L. provides insights into metabolisms of medicinal natural products.</title>
        <authorList>
            <person name="Kim T."/>
        </authorList>
    </citation>
    <scope>NUCLEOTIDE SEQUENCE [LARGE SCALE GENOMIC DNA]</scope>
    <source>
        <strain evidence="2">TK-2024</strain>
        <tissue evidence="2">Old leaves</tissue>
    </source>
</reference>
<proteinExistence type="predicted"/>
<accession>A0ABR2CKV1</accession>
<organism evidence="2 3">
    <name type="scientific">Hibiscus sabdariffa</name>
    <name type="common">roselle</name>
    <dbReference type="NCBI Taxonomy" id="183260"/>
    <lineage>
        <taxon>Eukaryota</taxon>
        <taxon>Viridiplantae</taxon>
        <taxon>Streptophyta</taxon>
        <taxon>Embryophyta</taxon>
        <taxon>Tracheophyta</taxon>
        <taxon>Spermatophyta</taxon>
        <taxon>Magnoliopsida</taxon>
        <taxon>eudicotyledons</taxon>
        <taxon>Gunneridae</taxon>
        <taxon>Pentapetalae</taxon>
        <taxon>rosids</taxon>
        <taxon>malvids</taxon>
        <taxon>Malvales</taxon>
        <taxon>Malvaceae</taxon>
        <taxon>Malvoideae</taxon>
        <taxon>Hibiscus</taxon>
    </lineage>
</organism>
<keyword evidence="3" id="KW-1185">Reference proteome</keyword>
<sequence>MVEIVPDRNLAKVCTRNVESFIGNILNTRCHLQKPPTGYRDKDFYHSVSILSSLGDNCLFSDSESRLGFVETASTSPSDDRFNPVDPDDDPKKLRTGASDGDDAE</sequence>
<dbReference type="EMBL" id="JBBPBM010000049">
    <property type="protein sequence ID" value="KAK8520026.1"/>
    <property type="molecule type" value="Genomic_DNA"/>
</dbReference>
<evidence type="ECO:0000256" key="1">
    <source>
        <dbReference type="SAM" id="MobiDB-lite"/>
    </source>
</evidence>
<gene>
    <name evidence="2" type="ORF">V6N12_003990</name>
</gene>
<name>A0ABR2CKV1_9ROSI</name>